<reference evidence="3" key="1">
    <citation type="submission" date="2022-12" db="EMBL/GenBank/DDBJ databases">
        <authorList>
            <person name="Webb A."/>
        </authorList>
    </citation>
    <scope>NUCLEOTIDE SEQUENCE</scope>
    <source>
        <strain evidence="3">Pd1</strain>
    </source>
</reference>
<accession>A0AAV0TXW6</accession>
<evidence type="ECO:0000256" key="1">
    <source>
        <dbReference type="SAM" id="MobiDB-lite"/>
    </source>
</evidence>
<proteinExistence type="predicted"/>
<gene>
    <name evidence="3" type="ORF">PDE001_LOCUS3851</name>
</gene>
<sequence>MKFGKRKLNETHARILDELVNRELKPLQQTLGTRWVLPHAIARTLLLDVLQLSHKVDAFRRFVVLNSLAIVKIAKKFDKATDSEAEIEDNSAAKRHDSRL</sequence>
<evidence type="ECO:0000313" key="3">
    <source>
        <dbReference type="EMBL" id="CAI5727623.1"/>
    </source>
</evidence>
<dbReference type="AlphaFoldDB" id="A0AAV0TXW6"/>
<dbReference type="InterPro" id="IPR004331">
    <property type="entry name" value="SPX_dom"/>
</dbReference>
<feature type="region of interest" description="Disordered" evidence="1">
    <location>
        <begin position="78"/>
        <end position="100"/>
    </location>
</feature>
<organism evidence="3 4">
    <name type="scientific">Peronospora destructor</name>
    <dbReference type="NCBI Taxonomy" id="86335"/>
    <lineage>
        <taxon>Eukaryota</taxon>
        <taxon>Sar</taxon>
        <taxon>Stramenopiles</taxon>
        <taxon>Oomycota</taxon>
        <taxon>Peronosporomycetes</taxon>
        <taxon>Peronosporales</taxon>
        <taxon>Peronosporaceae</taxon>
        <taxon>Peronospora</taxon>
    </lineage>
</organism>
<keyword evidence="4" id="KW-1185">Reference proteome</keyword>
<feature type="compositionally biased region" description="Basic and acidic residues" evidence="1">
    <location>
        <begin position="91"/>
        <end position="100"/>
    </location>
</feature>
<comment type="caution">
    <text evidence="3">The sequence shown here is derived from an EMBL/GenBank/DDBJ whole genome shotgun (WGS) entry which is preliminary data.</text>
</comment>
<dbReference type="PROSITE" id="PS51382">
    <property type="entry name" value="SPX"/>
    <property type="match status" value="1"/>
</dbReference>
<feature type="domain" description="SPX" evidence="2">
    <location>
        <begin position="1"/>
        <end position="91"/>
    </location>
</feature>
<evidence type="ECO:0000259" key="2">
    <source>
        <dbReference type="PROSITE" id="PS51382"/>
    </source>
</evidence>
<evidence type="ECO:0000313" key="4">
    <source>
        <dbReference type="Proteomes" id="UP001162029"/>
    </source>
</evidence>
<dbReference type="EMBL" id="CANTFM010000668">
    <property type="protein sequence ID" value="CAI5727623.1"/>
    <property type="molecule type" value="Genomic_DNA"/>
</dbReference>
<dbReference type="Proteomes" id="UP001162029">
    <property type="component" value="Unassembled WGS sequence"/>
</dbReference>
<name>A0AAV0TXW6_9STRA</name>
<protein>
    <recommendedName>
        <fullName evidence="2">SPX domain-containing protein</fullName>
    </recommendedName>
</protein>